<accession>A0A174DVN2</accession>
<dbReference type="EMBL" id="CYYY01000020">
    <property type="protein sequence ID" value="CUO28329.1"/>
    <property type="molecule type" value="Genomic_DNA"/>
</dbReference>
<gene>
    <name evidence="2" type="ORF">ERS852423_02792</name>
</gene>
<feature type="region of interest" description="Disordered" evidence="1">
    <location>
        <begin position="110"/>
        <end position="132"/>
    </location>
</feature>
<feature type="compositionally biased region" description="Basic and acidic residues" evidence="1">
    <location>
        <begin position="110"/>
        <end position="128"/>
    </location>
</feature>
<reference evidence="2 3" key="1">
    <citation type="submission" date="2015-09" db="EMBL/GenBank/DDBJ databases">
        <authorList>
            <consortium name="Pathogen Informatics"/>
        </authorList>
    </citation>
    <scope>NUCLEOTIDE SEQUENCE [LARGE SCALE GENOMIC DNA]</scope>
    <source>
        <strain evidence="2 3">2789STDY5608866</strain>
    </source>
</reference>
<dbReference type="Proteomes" id="UP000095439">
    <property type="component" value="Unassembled WGS sequence"/>
</dbReference>
<name>A0A174DVN2_9FIRM</name>
<proteinExistence type="predicted"/>
<dbReference type="RefSeq" id="WP_055147143.1">
    <property type="nucleotide sequence ID" value="NZ_CABIWY010000020.1"/>
</dbReference>
<evidence type="ECO:0000256" key="1">
    <source>
        <dbReference type="SAM" id="MobiDB-lite"/>
    </source>
</evidence>
<protein>
    <recommendedName>
        <fullName evidence="4">Adenylate cyclase</fullName>
    </recommendedName>
</protein>
<evidence type="ECO:0000313" key="2">
    <source>
        <dbReference type="EMBL" id="CUO28329.1"/>
    </source>
</evidence>
<organism evidence="2 3">
    <name type="scientific">Dorea longicatena</name>
    <dbReference type="NCBI Taxonomy" id="88431"/>
    <lineage>
        <taxon>Bacteria</taxon>
        <taxon>Bacillati</taxon>
        <taxon>Bacillota</taxon>
        <taxon>Clostridia</taxon>
        <taxon>Lachnospirales</taxon>
        <taxon>Lachnospiraceae</taxon>
        <taxon>Dorea</taxon>
    </lineage>
</organism>
<evidence type="ECO:0000313" key="3">
    <source>
        <dbReference type="Proteomes" id="UP000095439"/>
    </source>
</evidence>
<evidence type="ECO:0008006" key="4">
    <source>
        <dbReference type="Google" id="ProtNLM"/>
    </source>
</evidence>
<dbReference type="AlphaFoldDB" id="A0A174DVN2"/>
<sequence length="148" mass="17502">MRKERRIINTNIRLNLCDEQDRKAWEYLQTMDRQKYKSYTKAVVAALNDYFAREYRNKEDPYLETREKEDAFLERVETAIRNGVKESVPMAMAKNLFEMLAPFVKESAGEKELSDLTEEKESEQHTEDITDWEQEADLDAALDFADSF</sequence>